<accession>A0A136JFP8</accession>
<keyword evidence="6" id="KW-1185">Reference proteome</keyword>
<dbReference type="AlphaFoldDB" id="A0A136JFP8"/>
<name>A0A136JFP8_9PEZI</name>
<gene>
    <name evidence="5" type="ORF">Micbo1qcDRAFT_30005</name>
</gene>
<dbReference type="InterPro" id="IPR000504">
    <property type="entry name" value="RRM_dom"/>
</dbReference>
<feature type="domain" description="RRM" evidence="4">
    <location>
        <begin position="174"/>
        <end position="252"/>
    </location>
</feature>
<dbReference type="CDD" id="cd00590">
    <property type="entry name" value="RRM_SF"/>
    <property type="match status" value="1"/>
</dbReference>
<dbReference type="InterPro" id="IPR012677">
    <property type="entry name" value="Nucleotide-bd_a/b_plait_sf"/>
</dbReference>
<feature type="compositionally biased region" description="Low complexity" evidence="3">
    <location>
        <begin position="258"/>
        <end position="267"/>
    </location>
</feature>
<dbReference type="Pfam" id="PF00076">
    <property type="entry name" value="RRM_1"/>
    <property type="match status" value="2"/>
</dbReference>
<dbReference type="SMART" id="SM00360">
    <property type="entry name" value="RRM"/>
    <property type="match status" value="2"/>
</dbReference>
<feature type="domain" description="RRM" evidence="4">
    <location>
        <begin position="78"/>
        <end position="155"/>
    </location>
</feature>
<evidence type="ECO:0000313" key="6">
    <source>
        <dbReference type="Proteomes" id="UP000070501"/>
    </source>
</evidence>
<dbReference type="Proteomes" id="UP000070501">
    <property type="component" value="Unassembled WGS sequence"/>
</dbReference>
<dbReference type="InterPro" id="IPR052462">
    <property type="entry name" value="SLIRP/GR-RBP-like"/>
</dbReference>
<dbReference type="SUPFAM" id="SSF54928">
    <property type="entry name" value="RNA-binding domain, RBD"/>
    <property type="match status" value="2"/>
</dbReference>
<dbReference type="Gene3D" id="3.30.70.330">
    <property type="match status" value="2"/>
</dbReference>
<dbReference type="STRING" id="196109.A0A136JFP8"/>
<dbReference type="InterPro" id="IPR035979">
    <property type="entry name" value="RBD_domain_sf"/>
</dbReference>
<feature type="compositionally biased region" description="Basic and acidic residues" evidence="3">
    <location>
        <begin position="245"/>
        <end position="257"/>
    </location>
</feature>
<feature type="region of interest" description="Disordered" evidence="3">
    <location>
        <begin position="241"/>
        <end position="273"/>
    </location>
</feature>
<keyword evidence="1 2" id="KW-0694">RNA-binding</keyword>
<evidence type="ECO:0000256" key="3">
    <source>
        <dbReference type="SAM" id="MobiDB-lite"/>
    </source>
</evidence>
<sequence>MQSFRRAALRAACSSSRAAAAPRQQVASFAVQISKQNLPPITSLIAARAFSQTARSADVAADSATKSFVSTDNVKKGFTVFVGNMSYDATETHLHEAFGKYGDILSISIPRDGRGSARGYAFVNFAEQSSVDSAVEGANQSFWHGRRILVQPRAQAENPKPSRFASREPTEPTAFLYIGNIPYETSDADLNALFNELQGVKDVRVAIDRNTGWPRGFAHADFESVEAATVAKELLSKRQMGGRTLRADFSEKRKDNARSQSSRGSESGGERSF</sequence>
<dbReference type="EMBL" id="KQ964246">
    <property type="protein sequence ID" value="KXJ95946.1"/>
    <property type="molecule type" value="Genomic_DNA"/>
</dbReference>
<organism evidence="5 6">
    <name type="scientific">Microdochium bolleyi</name>
    <dbReference type="NCBI Taxonomy" id="196109"/>
    <lineage>
        <taxon>Eukaryota</taxon>
        <taxon>Fungi</taxon>
        <taxon>Dikarya</taxon>
        <taxon>Ascomycota</taxon>
        <taxon>Pezizomycotina</taxon>
        <taxon>Sordariomycetes</taxon>
        <taxon>Xylariomycetidae</taxon>
        <taxon>Xylariales</taxon>
        <taxon>Microdochiaceae</taxon>
        <taxon>Microdochium</taxon>
    </lineage>
</organism>
<protein>
    <recommendedName>
        <fullName evidence="4">RRM domain-containing protein</fullName>
    </recommendedName>
</protein>
<dbReference type="OrthoDB" id="6730379at2759"/>
<dbReference type="InParanoid" id="A0A136JFP8"/>
<evidence type="ECO:0000256" key="2">
    <source>
        <dbReference type="PROSITE-ProRule" id="PRU00176"/>
    </source>
</evidence>
<dbReference type="GO" id="GO:0003723">
    <property type="term" value="F:RNA binding"/>
    <property type="evidence" value="ECO:0007669"/>
    <property type="project" value="UniProtKB-UniRule"/>
</dbReference>
<evidence type="ECO:0000256" key="1">
    <source>
        <dbReference type="ARBA" id="ARBA00022884"/>
    </source>
</evidence>
<reference evidence="6" key="1">
    <citation type="submission" date="2016-02" db="EMBL/GenBank/DDBJ databases">
        <title>Draft genome sequence of Microdochium bolleyi, a fungal endophyte of beachgrass.</title>
        <authorList>
            <consortium name="DOE Joint Genome Institute"/>
            <person name="David A.S."/>
            <person name="May G."/>
            <person name="Haridas S."/>
            <person name="Lim J."/>
            <person name="Wang M."/>
            <person name="Labutti K."/>
            <person name="Lipzen A."/>
            <person name="Barry K."/>
            <person name="Grigoriev I.V."/>
        </authorList>
    </citation>
    <scope>NUCLEOTIDE SEQUENCE [LARGE SCALE GENOMIC DNA]</scope>
    <source>
        <strain evidence="6">J235TASD1</strain>
    </source>
</reference>
<proteinExistence type="predicted"/>
<evidence type="ECO:0000313" key="5">
    <source>
        <dbReference type="EMBL" id="KXJ95946.1"/>
    </source>
</evidence>
<dbReference type="PROSITE" id="PS50102">
    <property type="entry name" value="RRM"/>
    <property type="match status" value="2"/>
</dbReference>
<dbReference type="PANTHER" id="PTHR48027">
    <property type="entry name" value="HETEROGENEOUS NUCLEAR RIBONUCLEOPROTEIN 87F-RELATED"/>
    <property type="match status" value="1"/>
</dbReference>
<evidence type="ECO:0000259" key="4">
    <source>
        <dbReference type="PROSITE" id="PS50102"/>
    </source>
</evidence>